<gene>
    <name evidence="2" type="ORF">S12H4_24688</name>
</gene>
<evidence type="ECO:0000313" key="2">
    <source>
        <dbReference type="EMBL" id="GAI80445.1"/>
    </source>
</evidence>
<evidence type="ECO:0000256" key="1">
    <source>
        <dbReference type="SAM" id="MobiDB-lite"/>
    </source>
</evidence>
<name>X1SYN2_9ZZZZ</name>
<proteinExistence type="predicted"/>
<feature type="non-terminal residue" evidence="2">
    <location>
        <position position="1"/>
    </location>
</feature>
<dbReference type="EMBL" id="BARW01013488">
    <property type="protein sequence ID" value="GAI80445.1"/>
    <property type="molecule type" value="Genomic_DNA"/>
</dbReference>
<dbReference type="AlphaFoldDB" id="X1SYN2"/>
<protein>
    <submittedName>
        <fullName evidence="2">Uncharacterized protein</fullName>
    </submittedName>
</protein>
<comment type="caution">
    <text evidence="2">The sequence shown here is derived from an EMBL/GenBank/DDBJ whole genome shotgun (WGS) entry which is preliminary data.</text>
</comment>
<feature type="compositionally biased region" description="Gly residues" evidence="1">
    <location>
        <begin position="1"/>
        <end position="12"/>
    </location>
</feature>
<sequence>GEYGGENKGGGPYRFDWRSTSLETKGEFSATGTE</sequence>
<organism evidence="2">
    <name type="scientific">marine sediment metagenome</name>
    <dbReference type="NCBI Taxonomy" id="412755"/>
    <lineage>
        <taxon>unclassified sequences</taxon>
        <taxon>metagenomes</taxon>
        <taxon>ecological metagenomes</taxon>
    </lineage>
</organism>
<reference evidence="2" key="1">
    <citation type="journal article" date="2014" name="Front. Microbiol.">
        <title>High frequency of phylogenetically diverse reductive dehalogenase-homologous genes in deep subseafloor sedimentary metagenomes.</title>
        <authorList>
            <person name="Kawai M."/>
            <person name="Futagami T."/>
            <person name="Toyoda A."/>
            <person name="Takaki Y."/>
            <person name="Nishi S."/>
            <person name="Hori S."/>
            <person name="Arai W."/>
            <person name="Tsubouchi T."/>
            <person name="Morono Y."/>
            <person name="Uchiyama I."/>
            <person name="Ito T."/>
            <person name="Fujiyama A."/>
            <person name="Inagaki F."/>
            <person name="Takami H."/>
        </authorList>
    </citation>
    <scope>NUCLEOTIDE SEQUENCE</scope>
    <source>
        <strain evidence="2">Expedition CK06-06</strain>
    </source>
</reference>
<accession>X1SYN2</accession>
<feature type="region of interest" description="Disordered" evidence="1">
    <location>
        <begin position="1"/>
        <end position="34"/>
    </location>
</feature>